<accession>A0ABS2RN20</accession>
<protein>
    <submittedName>
        <fullName evidence="5">Succinate dehydrogenase / fumarate reductase flavoprotein subunit</fullName>
        <ecNumber evidence="5">1.3.5.1</ecNumber>
        <ecNumber evidence="5">1.3.5.4</ecNumber>
    </submittedName>
</protein>
<dbReference type="EC" id="1.3.5.1" evidence="5"/>
<feature type="domain" description="Fumarate reductase/succinate dehydrogenase flavoprotein-like C-terminal" evidence="4">
    <location>
        <begin position="528"/>
        <end position="661"/>
    </location>
</feature>
<dbReference type="NCBIfam" id="TIGR01811">
    <property type="entry name" value="sdhA_Bsu"/>
    <property type="match status" value="1"/>
</dbReference>
<dbReference type="PRINTS" id="PR00368">
    <property type="entry name" value="FADPNR"/>
</dbReference>
<dbReference type="Pfam" id="PF02910">
    <property type="entry name" value="Succ_DH_flav_C"/>
    <property type="match status" value="1"/>
</dbReference>
<feature type="domain" description="FAD-dependent oxidoreductase 2 FAD-binding" evidence="3">
    <location>
        <begin position="62"/>
        <end position="467"/>
    </location>
</feature>
<dbReference type="InterPro" id="IPR027477">
    <property type="entry name" value="Succ_DH/fumarate_Rdtase_cat_sf"/>
</dbReference>
<dbReference type="Gene3D" id="1.20.58.100">
    <property type="entry name" value="Fumarate reductase/succinate dehydrogenase flavoprotein-like, C-terminal domain"/>
    <property type="match status" value="1"/>
</dbReference>
<dbReference type="InterPro" id="IPR030664">
    <property type="entry name" value="SdhA/FrdA/AprA"/>
</dbReference>
<sequence length="662" mass="73349">MTEHTTAAAVDTLKSVDADTLYTEGAPIKDDKAPGGPINERWDLRRFTAKLVNPANRRKLSVIIVGTGLAGASAAATLGEAGYRVKSFCYQDSPRRAHSIAAQGGINAAKNYRNDGDSIYRLFYDTVKGGDFRSRESNVYRLAQVSVEIIDQCVAQGVPFAREYGGLLDNRSFGGVQVSRTFYARGQTGQQLLIGAYQALERQVAAKTVEMHTRHEMLELIVVDGKARGIVARDMVTGEIETHFADAVVLASGGYGNVFFLSTNAMGCNVTATWRAHRKGALFANPCYTQIHPTCIPVSGAYQSKLTLMSESLRNDGRIWVPKSGEDKRDPREIPEADRDYYLERIYPSFGNLVPRDIASRAAKYVCDEGRGVGPGGLGVYLDFADAIQRLGRKAVEAKYGNLFDMYAQITGENPYETPMRIYPAVHYTMGGLWVDYDLQSNLPGLFVAGEANFSDHGANRLGASALMQGLADGYFVLPNTINDYLAAGPFEPVDAAHPAALEAVQSVNERIQKFLSINGTRTVDSFHKELGHIMWEYCGMERNEEGLRKAISRIRELRDEFWVDVKVLGTNEELNQTLERAGRVADFFELAELMCVDALVRRESCGGHFRSESQTEDGEALRHDDEFAYVSAWEFGNGGQPVLHKEALEYEYVEMKQRSYK</sequence>
<gene>
    <name evidence="5" type="ORF">JOE57_003293</name>
</gene>
<comment type="caution">
    <text evidence="5">The sequence shown here is derived from an EMBL/GenBank/DDBJ whole genome shotgun (WGS) entry which is preliminary data.</text>
</comment>
<dbReference type="RefSeq" id="WP_204919687.1">
    <property type="nucleotide sequence ID" value="NZ_BAAAQP010000003.1"/>
</dbReference>
<reference evidence="5 6" key="1">
    <citation type="submission" date="2021-01" db="EMBL/GenBank/DDBJ databases">
        <title>Sequencing the genomes of 1000 actinobacteria strains.</title>
        <authorList>
            <person name="Klenk H.-P."/>
        </authorList>
    </citation>
    <scope>NUCLEOTIDE SEQUENCE [LARGE SCALE GENOMIC DNA]</scope>
    <source>
        <strain evidence="5 6">DSM 18662</strain>
    </source>
</reference>
<proteinExistence type="predicted"/>
<dbReference type="Proteomes" id="UP000704762">
    <property type="component" value="Unassembled WGS sequence"/>
</dbReference>
<dbReference type="PANTHER" id="PTHR11632:SF53">
    <property type="entry name" value="SUCCINATE DEHYDROGENASE FLAVOPROTEIN SUBUNIT"/>
    <property type="match status" value="1"/>
</dbReference>
<dbReference type="Gene3D" id="3.90.700.10">
    <property type="entry name" value="Succinate dehydrogenase/fumarate reductase flavoprotein, catalytic domain"/>
    <property type="match status" value="1"/>
</dbReference>
<dbReference type="InterPro" id="IPR003953">
    <property type="entry name" value="FAD-dep_OxRdtase_2_FAD-bd"/>
</dbReference>
<evidence type="ECO:0000259" key="4">
    <source>
        <dbReference type="Pfam" id="PF02910"/>
    </source>
</evidence>
<dbReference type="EMBL" id="JAFBCF010000001">
    <property type="protein sequence ID" value="MBM7800372.1"/>
    <property type="molecule type" value="Genomic_DNA"/>
</dbReference>
<dbReference type="GO" id="GO:0008177">
    <property type="term" value="F:succinate dehydrogenase (quinone) activity"/>
    <property type="evidence" value="ECO:0007669"/>
    <property type="project" value="UniProtKB-EC"/>
</dbReference>
<dbReference type="SUPFAM" id="SSF51905">
    <property type="entry name" value="FAD/NAD(P)-binding domain"/>
    <property type="match status" value="1"/>
</dbReference>
<keyword evidence="6" id="KW-1185">Reference proteome</keyword>
<dbReference type="Pfam" id="PF00890">
    <property type="entry name" value="FAD_binding_2"/>
    <property type="match status" value="1"/>
</dbReference>
<dbReference type="EC" id="1.3.5.4" evidence="5"/>
<evidence type="ECO:0000256" key="2">
    <source>
        <dbReference type="ARBA" id="ARBA00023002"/>
    </source>
</evidence>
<dbReference type="InterPro" id="IPR011280">
    <property type="entry name" value="Succ_DH/Fum_Rdt_flav_su"/>
</dbReference>
<evidence type="ECO:0000313" key="6">
    <source>
        <dbReference type="Proteomes" id="UP000704762"/>
    </source>
</evidence>
<evidence type="ECO:0000259" key="3">
    <source>
        <dbReference type="Pfam" id="PF00890"/>
    </source>
</evidence>
<keyword evidence="2 5" id="KW-0560">Oxidoreductase</keyword>
<dbReference type="NCBIfam" id="NF005749">
    <property type="entry name" value="PRK07573.1"/>
    <property type="match status" value="1"/>
</dbReference>
<dbReference type="SUPFAM" id="SSF56425">
    <property type="entry name" value="Succinate dehydrogenase/fumarate reductase flavoprotein, catalytic domain"/>
    <property type="match status" value="1"/>
</dbReference>
<dbReference type="InterPro" id="IPR015939">
    <property type="entry name" value="Fum_Rdtase/Succ_DH_flav-like_C"/>
</dbReference>
<dbReference type="InterPro" id="IPR036188">
    <property type="entry name" value="FAD/NAD-bd_sf"/>
</dbReference>
<dbReference type="InterPro" id="IPR037099">
    <property type="entry name" value="Fum_R/Succ_DH_flav-like_C_sf"/>
</dbReference>
<dbReference type="PANTHER" id="PTHR11632">
    <property type="entry name" value="SUCCINATE DEHYDROGENASE 2 FLAVOPROTEIN SUBUNIT"/>
    <property type="match status" value="1"/>
</dbReference>
<organism evidence="5 6">
    <name type="scientific">Microlunatus panaciterrae</name>
    <dbReference type="NCBI Taxonomy" id="400768"/>
    <lineage>
        <taxon>Bacteria</taxon>
        <taxon>Bacillati</taxon>
        <taxon>Actinomycetota</taxon>
        <taxon>Actinomycetes</taxon>
        <taxon>Propionibacteriales</taxon>
        <taxon>Propionibacteriaceae</taxon>
        <taxon>Microlunatus</taxon>
    </lineage>
</organism>
<dbReference type="Gene3D" id="3.50.50.60">
    <property type="entry name" value="FAD/NAD(P)-binding domain"/>
    <property type="match status" value="1"/>
</dbReference>
<evidence type="ECO:0000313" key="5">
    <source>
        <dbReference type="EMBL" id="MBM7800372.1"/>
    </source>
</evidence>
<evidence type="ECO:0000256" key="1">
    <source>
        <dbReference type="ARBA" id="ARBA00022630"/>
    </source>
</evidence>
<name>A0ABS2RN20_9ACTN</name>
<keyword evidence="1" id="KW-0285">Flavoprotein</keyword>
<dbReference type="SUPFAM" id="SSF46977">
    <property type="entry name" value="Succinate dehydrogenase/fumarate reductase flavoprotein C-terminal domain"/>
    <property type="match status" value="1"/>
</dbReference>